<reference evidence="1 2" key="1">
    <citation type="submission" date="2015-09" db="EMBL/GenBank/DDBJ databases">
        <title>Host preference determinants of Valsa canker pathogens revealed by comparative genomics.</title>
        <authorList>
            <person name="Yin Z."/>
            <person name="Huang L."/>
        </authorList>
    </citation>
    <scope>NUCLEOTIDE SEQUENCE [LARGE SCALE GENOMIC DNA]</scope>
    <source>
        <strain evidence="1 2">SXYLt</strain>
    </source>
</reference>
<keyword evidence="2" id="KW-1185">Reference proteome</keyword>
<gene>
    <name evidence="1" type="ORF">VPNG_10390</name>
</gene>
<organism evidence="1 2">
    <name type="scientific">Cytospora leucostoma</name>
    <dbReference type="NCBI Taxonomy" id="1230097"/>
    <lineage>
        <taxon>Eukaryota</taxon>
        <taxon>Fungi</taxon>
        <taxon>Dikarya</taxon>
        <taxon>Ascomycota</taxon>
        <taxon>Pezizomycotina</taxon>
        <taxon>Sordariomycetes</taxon>
        <taxon>Sordariomycetidae</taxon>
        <taxon>Diaporthales</taxon>
        <taxon>Cytosporaceae</taxon>
        <taxon>Cytospora</taxon>
    </lineage>
</organism>
<dbReference type="AlphaFoldDB" id="A0A423V9J0"/>
<protein>
    <submittedName>
        <fullName evidence="1">Uncharacterized protein</fullName>
    </submittedName>
</protein>
<proteinExistence type="predicted"/>
<comment type="caution">
    <text evidence="1">The sequence shown here is derived from an EMBL/GenBank/DDBJ whole genome shotgun (WGS) entry which is preliminary data.</text>
</comment>
<name>A0A423V9J0_9PEZI</name>
<sequence>MTPGVVQKIGVSKITIVTDVAAAVMHVKTTASGGATEKIGTELPLQAITRPAEHLLVVAGDKVSDPTLVPGRLQGLMQAASLLMVRLVMPTMVPGDLTVIC</sequence>
<evidence type="ECO:0000313" key="1">
    <source>
        <dbReference type="EMBL" id="ROV87508.1"/>
    </source>
</evidence>
<dbReference type="EMBL" id="LKEB01000142">
    <property type="protein sequence ID" value="ROV87508.1"/>
    <property type="molecule type" value="Genomic_DNA"/>
</dbReference>
<evidence type="ECO:0000313" key="2">
    <source>
        <dbReference type="Proteomes" id="UP000285146"/>
    </source>
</evidence>
<dbReference type="Proteomes" id="UP000285146">
    <property type="component" value="Unassembled WGS sequence"/>
</dbReference>
<accession>A0A423V9J0</accession>
<dbReference type="InParanoid" id="A0A423V9J0"/>